<dbReference type="PANTHER" id="PTHR47529:SF1">
    <property type="entry name" value="PERIPLASMIC CHAPERONE PPID"/>
    <property type="match status" value="1"/>
</dbReference>
<accession>A0ABU6DQQ4</accession>
<comment type="similarity">
    <text evidence="8">Belongs to the PpiD chaperone family.</text>
</comment>
<evidence type="ECO:0000256" key="9">
    <source>
        <dbReference type="ARBA" id="ARBA00040743"/>
    </source>
</evidence>
<evidence type="ECO:0000256" key="7">
    <source>
        <dbReference type="ARBA" id="ARBA00023186"/>
    </source>
</evidence>
<dbReference type="InterPro" id="IPR027304">
    <property type="entry name" value="Trigger_fact/SurA_dom_sf"/>
</dbReference>
<keyword evidence="11" id="KW-0697">Rotamase</keyword>
<evidence type="ECO:0000256" key="10">
    <source>
        <dbReference type="ARBA" id="ARBA00042775"/>
    </source>
</evidence>
<dbReference type="Gene3D" id="1.10.4030.10">
    <property type="entry name" value="Porin chaperone SurA, peptide-binding domain"/>
    <property type="match status" value="1"/>
</dbReference>
<evidence type="ECO:0000256" key="11">
    <source>
        <dbReference type="PROSITE-ProRule" id="PRU00278"/>
    </source>
</evidence>
<evidence type="ECO:0000313" key="13">
    <source>
        <dbReference type="EMBL" id="MEB5476169.1"/>
    </source>
</evidence>
<evidence type="ECO:0000256" key="4">
    <source>
        <dbReference type="ARBA" id="ARBA00022692"/>
    </source>
</evidence>
<dbReference type="EMBL" id="VTDN01000002">
    <property type="protein sequence ID" value="MEB5476169.1"/>
    <property type="molecule type" value="Genomic_DNA"/>
</dbReference>
<comment type="caution">
    <text evidence="13">The sequence shown here is derived from an EMBL/GenBank/DDBJ whole genome shotgun (WGS) entry which is preliminary data.</text>
</comment>
<dbReference type="Proteomes" id="UP001339883">
    <property type="component" value="Unassembled WGS sequence"/>
</dbReference>
<keyword evidence="5" id="KW-1133">Transmembrane helix</keyword>
<evidence type="ECO:0000256" key="5">
    <source>
        <dbReference type="ARBA" id="ARBA00022989"/>
    </source>
</evidence>
<sequence length="623" mass="69364">MDSFRKLIKGWLGKVLLVLFLAPVALVGIEGYFGGSNKADVAKKVNGQEITNKDLDELMKAYRQQYLQYVQGDESLLNTHAIHEAALNTLIAKTLLLQQAKKLDINMSDAQFVQMLSQLPDFQVNGKFSNELFGNYLKNRGITKDMLIANLRQDHALKMLSGTISNYALVSNTDINYFANLQAEQRDLYLASIKLDDYKKNIVATDAEIQKYYEQHLNSFRRSASVDVDYVVVKPIMFTAENQQITDAELQHAYTQYVDAQKTNALKHVSHILVTEDNRSDADAKKLINEISAKIKSGLSFAAAAKEYSEDPTSKSSGGLLAGYQVGTLGSTEFDDAVKSAKNGDISQPIKTQFGYHLIEVNTDAPQIASFESEKEQLKANLLKSKVDNIYTDTVNNLNDSVVGADALDVITQQVKVAHIETAKHVSLWTKDVYLSNPAVKAKLFSDDVRNGDRNVSTSIALNNGETIWIKVRNYYPEGVQPLAQVKEEVKAKLINQKASDIAKQKISASLQRFSNETSKDALAKSTDIKFEKAGTFTRQNLKKEIADVAFTLPVPKQDMWSVGTTTLPNELLVVAVAHVEKDAVKKLTPEQLQQVKQIYQQARGEQEMAAYVDYLKSNAKIK</sequence>
<dbReference type="SUPFAM" id="SSF54534">
    <property type="entry name" value="FKBP-like"/>
    <property type="match status" value="1"/>
</dbReference>
<dbReference type="InterPro" id="IPR000297">
    <property type="entry name" value="PPIase_PpiC"/>
</dbReference>
<organism evidence="13 14">
    <name type="scientific">Acinetobacter pollinis</name>
    <dbReference type="NCBI Taxonomy" id="2605270"/>
    <lineage>
        <taxon>Bacteria</taxon>
        <taxon>Pseudomonadati</taxon>
        <taxon>Pseudomonadota</taxon>
        <taxon>Gammaproteobacteria</taxon>
        <taxon>Moraxellales</taxon>
        <taxon>Moraxellaceae</taxon>
        <taxon>Acinetobacter</taxon>
    </lineage>
</organism>
<evidence type="ECO:0000256" key="1">
    <source>
        <dbReference type="ARBA" id="ARBA00004382"/>
    </source>
</evidence>
<evidence type="ECO:0000259" key="12">
    <source>
        <dbReference type="PROSITE" id="PS50198"/>
    </source>
</evidence>
<keyword evidence="7" id="KW-0143">Chaperone</keyword>
<comment type="subcellular location">
    <subcellularLocation>
        <location evidence="1">Cell inner membrane</location>
        <topology evidence="1">Single-pass type II membrane protein</topology>
        <orientation evidence="1">Periplasmic side</orientation>
    </subcellularLocation>
</comment>
<evidence type="ECO:0000256" key="6">
    <source>
        <dbReference type="ARBA" id="ARBA00023136"/>
    </source>
</evidence>
<keyword evidence="11" id="KW-0413">Isomerase</keyword>
<proteinExistence type="inferred from homology"/>
<evidence type="ECO:0000256" key="3">
    <source>
        <dbReference type="ARBA" id="ARBA00022519"/>
    </source>
</evidence>
<gene>
    <name evidence="13" type="ORF">I2F25_03740</name>
</gene>
<dbReference type="Pfam" id="PF13624">
    <property type="entry name" value="SurA_N_3"/>
    <property type="match status" value="1"/>
</dbReference>
<dbReference type="PROSITE" id="PS50198">
    <property type="entry name" value="PPIC_PPIASE_2"/>
    <property type="match status" value="1"/>
</dbReference>
<dbReference type="InterPro" id="IPR052029">
    <property type="entry name" value="PpiD_chaperone"/>
</dbReference>
<dbReference type="RefSeq" id="WP_325774734.1">
    <property type="nucleotide sequence ID" value="NZ_VTDN01000002.1"/>
</dbReference>
<keyword evidence="2" id="KW-1003">Cell membrane</keyword>
<dbReference type="InterPro" id="IPR046357">
    <property type="entry name" value="PPIase_dom_sf"/>
</dbReference>
<feature type="domain" description="PpiC" evidence="12">
    <location>
        <begin position="264"/>
        <end position="363"/>
    </location>
</feature>
<evidence type="ECO:0000256" key="2">
    <source>
        <dbReference type="ARBA" id="ARBA00022475"/>
    </source>
</evidence>
<keyword evidence="3" id="KW-0997">Cell inner membrane</keyword>
<keyword evidence="6" id="KW-0472">Membrane</keyword>
<keyword evidence="14" id="KW-1185">Reference proteome</keyword>
<dbReference type="Gene3D" id="3.10.50.40">
    <property type="match status" value="1"/>
</dbReference>
<dbReference type="PANTHER" id="PTHR47529">
    <property type="entry name" value="PEPTIDYL-PROLYL CIS-TRANS ISOMERASE D"/>
    <property type="match status" value="1"/>
</dbReference>
<protein>
    <recommendedName>
        <fullName evidence="9">Periplasmic chaperone PpiD</fullName>
    </recommendedName>
    <alternativeName>
        <fullName evidence="10">Periplasmic folding chaperone</fullName>
    </alternativeName>
</protein>
<keyword evidence="4" id="KW-0812">Transmembrane</keyword>
<evidence type="ECO:0000256" key="8">
    <source>
        <dbReference type="ARBA" id="ARBA00038408"/>
    </source>
</evidence>
<name>A0ABU6DQQ4_9GAMM</name>
<reference evidence="13 14" key="1">
    <citation type="submission" date="2019-08" db="EMBL/GenBank/DDBJ databases">
        <title>Five species of Acinetobacter isolated from floral nectar and animal pollinators.</title>
        <authorList>
            <person name="Hendry T.A."/>
        </authorList>
    </citation>
    <scope>NUCLEOTIDE SEQUENCE [LARGE SCALE GENOMIC DNA]</scope>
    <source>
        <strain evidence="13 14">MD18.27</strain>
    </source>
</reference>
<dbReference type="SUPFAM" id="SSF109998">
    <property type="entry name" value="Triger factor/SurA peptide-binding domain-like"/>
    <property type="match status" value="1"/>
</dbReference>
<dbReference type="Pfam" id="PF13616">
    <property type="entry name" value="Rotamase_3"/>
    <property type="match status" value="1"/>
</dbReference>
<evidence type="ECO:0000313" key="14">
    <source>
        <dbReference type="Proteomes" id="UP001339883"/>
    </source>
</evidence>